<dbReference type="AlphaFoldDB" id="A0A931I2P4"/>
<protein>
    <submittedName>
        <fullName evidence="3">Uncharacterized protein</fullName>
    </submittedName>
</protein>
<name>A0A931I2P4_9HYPH</name>
<evidence type="ECO:0000256" key="1">
    <source>
        <dbReference type="SAM" id="MobiDB-lite"/>
    </source>
</evidence>
<dbReference type="EMBL" id="JADZLT010000049">
    <property type="protein sequence ID" value="MBH0237816.1"/>
    <property type="molecule type" value="Genomic_DNA"/>
</dbReference>
<comment type="caution">
    <text evidence="3">The sequence shown here is derived from an EMBL/GenBank/DDBJ whole genome shotgun (WGS) entry which is preliminary data.</text>
</comment>
<proteinExistence type="predicted"/>
<reference evidence="3" key="1">
    <citation type="submission" date="2020-12" db="EMBL/GenBank/DDBJ databases">
        <title>Methylobrevis albus sp. nov., isolated from fresh water lack sediment.</title>
        <authorList>
            <person name="Zou Q."/>
        </authorList>
    </citation>
    <scope>NUCLEOTIDE SEQUENCE</scope>
    <source>
        <strain evidence="3">L22</strain>
    </source>
</reference>
<evidence type="ECO:0000256" key="2">
    <source>
        <dbReference type="SAM" id="Phobius"/>
    </source>
</evidence>
<keyword evidence="2" id="KW-0812">Transmembrane</keyword>
<organism evidence="3 4">
    <name type="scientific">Methylobrevis albus</name>
    <dbReference type="NCBI Taxonomy" id="2793297"/>
    <lineage>
        <taxon>Bacteria</taxon>
        <taxon>Pseudomonadati</taxon>
        <taxon>Pseudomonadota</taxon>
        <taxon>Alphaproteobacteria</taxon>
        <taxon>Hyphomicrobiales</taxon>
        <taxon>Pleomorphomonadaceae</taxon>
        <taxon>Methylobrevis</taxon>
    </lineage>
</organism>
<feature type="transmembrane region" description="Helical" evidence="2">
    <location>
        <begin position="20"/>
        <end position="41"/>
    </location>
</feature>
<feature type="region of interest" description="Disordered" evidence="1">
    <location>
        <begin position="118"/>
        <end position="137"/>
    </location>
</feature>
<sequence length="137" mass="13749">MTDDRHLPPPPPPAPRAPTASVRLALAVFAALLVCLGFGAGSTDLLRLGGKSGTAQTGRIATADAGRQFVPRESRQAAIVVQRRDSQPAPGGDTGPALIPTLAGAFLDLPAARPGETPARAAAASAAAGYQARAPPV</sequence>
<dbReference type="Proteomes" id="UP000631694">
    <property type="component" value="Unassembled WGS sequence"/>
</dbReference>
<gene>
    <name evidence="3" type="ORF">I5731_08285</name>
</gene>
<evidence type="ECO:0000313" key="4">
    <source>
        <dbReference type="Proteomes" id="UP000631694"/>
    </source>
</evidence>
<dbReference type="RefSeq" id="WP_197310889.1">
    <property type="nucleotide sequence ID" value="NZ_JADZLT010000049.1"/>
</dbReference>
<keyword evidence="4" id="KW-1185">Reference proteome</keyword>
<accession>A0A931I2P4</accession>
<keyword evidence="2" id="KW-0472">Membrane</keyword>
<keyword evidence="2" id="KW-1133">Transmembrane helix</keyword>
<evidence type="ECO:0000313" key="3">
    <source>
        <dbReference type="EMBL" id="MBH0237816.1"/>
    </source>
</evidence>